<name>A0A928Y717_UNCKA</name>
<dbReference type="Proteomes" id="UP000710385">
    <property type="component" value="Unassembled WGS sequence"/>
</dbReference>
<comment type="caution">
    <text evidence="1">The sequence shown here is derived from an EMBL/GenBank/DDBJ whole genome shotgun (WGS) entry which is preliminary data.</text>
</comment>
<proteinExistence type="predicted"/>
<protein>
    <submittedName>
        <fullName evidence="1">Uncharacterized protein</fullName>
    </submittedName>
</protein>
<sequence>MSNTDILRTTEGDLLPPDYERNRVFELLIGTYQGRAEVDGFHPGTKEAIEICQSESSGSSPKPGQKRKLASDVLKLILLRDLGYISRGRVFVTSREMYTWCQQTGSWLNAARKQYDISVELRVHDNKKTRKKVRNALAAARREMQRAEEQKRDL</sequence>
<organism evidence="1 2">
    <name type="scientific">candidate division WWE3 bacterium</name>
    <dbReference type="NCBI Taxonomy" id="2053526"/>
    <lineage>
        <taxon>Bacteria</taxon>
        <taxon>Katanobacteria</taxon>
    </lineage>
</organism>
<reference evidence="1" key="1">
    <citation type="submission" date="2020-05" db="EMBL/GenBank/DDBJ databases">
        <title>High-Quality Genomes of Partial-Nitritation/Anammox System by Hierarchical Clustering Based Hybrid Assembly.</title>
        <authorList>
            <person name="Liu L."/>
            <person name="Wang Y."/>
            <person name="Che Y."/>
            <person name="Chen Y."/>
            <person name="Xia Y."/>
            <person name="Luo R."/>
            <person name="Cheng S.H."/>
            <person name="Zheng C."/>
            <person name="Zhang T."/>
        </authorList>
    </citation>
    <scope>NUCLEOTIDE SEQUENCE</scope>
    <source>
        <strain evidence="1">H1_PAT1</strain>
    </source>
</reference>
<dbReference type="EMBL" id="JABTTY010000001">
    <property type="protein sequence ID" value="MBE7525699.1"/>
    <property type="molecule type" value="Genomic_DNA"/>
</dbReference>
<accession>A0A928Y717</accession>
<gene>
    <name evidence="1" type="ORF">HS096_04930</name>
</gene>
<evidence type="ECO:0000313" key="1">
    <source>
        <dbReference type="EMBL" id="MBE7525699.1"/>
    </source>
</evidence>
<evidence type="ECO:0000313" key="2">
    <source>
        <dbReference type="Proteomes" id="UP000710385"/>
    </source>
</evidence>
<dbReference type="AlphaFoldDB" id="A0A928Y717"/>